<dbReference type="GO" id="GO:0005634">
    <property type="term" value="C:nucleus"/>
    <property type="evidence" value="ECO:0007669"/>
    <property type="project" value="UniProtKB-SubCell"/>
</dbReference>
<accession>V4SBR5</accession>
<evidence type="ECO:0000256" key="6">
    <source>
        <dbReference type="ARBA" id="ARBA00024343"/>
    </source>
</evidence>
<dbReference type="FunFam" id="3.30.730.10:FF:000001">
    <property type="entry name" value="Ethylene-responsive transcription factor 2"/>
    <property type="match status" value="1"/>
</dbReference>
<evidence type="ECO:0000313" key="9">
    <source>
        <dbReference type="EMBL" id="ESR36265.1"/>
    </source>
</evidence>
<comment type="subcellular location">
    <subcellularLocation>
        <location evidence="1">Nucleus</location>
    </subcellularLocation>
</comment>
<dbReference type="OrthoDB" id="642765at2759"/>
<evidence type="ECO:0000259" key="8">
    <source>
        <dbReference type="PROSITE" id="PS51032"/>
    </source>
</evidence>
<dbReference type="AlphaFoldDB" id="V4SBR5"/>
<dbReference type="SMART" id="SM00380">
    <property type="entry name" value="AP2"/>
    <property type="match status" value="1"/>
</dbReference>
<dbReference type="Pfam" id="PF00847">
    <property type="entry name" value="AP2"/>
    <property type="match status" value="1"/>
</dbReference>
<keyword evidence="10" id="KW-1185">Reference proteome</keyword>
<dbReference type="InParanoid" id="V4SBR5"/>
<dbReference type="PANTHER" id="PTHR31190:SF181">
    <property type="entry name" value="OS02G0764700 PROTEIN"/>
    <property type="match status" value="1"/>
</dbReference>
<dbReference type="InterPro" id="IPR044808">
    <property type="entry name" value="ERF_plant"/>
</dbReference>
<dbReference type="GO" id="GO:0003700">
    <property type="term" value="F:DNA-binding transcription factor activity"/>
    <property type="evidence" value="ECO:0007669"/>
    <property type="project" value="InterPro"/>
</dbReference>
<organism evidence="9 10">
    <name type="scientific">Citrus clementina</name>
    <name type="common">Clementine</name>
    <name type="synonym">Citrus deliciosa x Citrus sinensis</name>
    <dbReference type="NCBI Taxonomy" id="85681"/>
    <lineage>
        <taxon>Eukaryota</taxon>
        <taxon>Viridiplantae</taxon>
        <taxon>Streptophyta</taxon>
        <taxon>Embryophyta</taxon>
        <taxon>Tracheophyta</taxon>
        <taxon>Spermatophyta</taxon>
        <taxon>Magnoliopsida</taxon>
        <taxon>eudicotyledons</taxon>
        <taxon>Gunneridae</taxon>
        <taxon>Pentapetalae</taxon>
        <taxon>rosids</taxon>
        <taxon>malvids</taxon>
        <taxon>Sapindales</taxon>
        <taxon>Rutaceae</taxon>
        <taxon>Aurantioideae</taxon>
        <taxon>Citrus</taxon>
    </lineage>
</organism>
<evidence type="ECO:0000256" key="4">
    <source>
        <dbReference type="ARBA" id="ARBA00023163"/>
    </source>
</evidence>
<dbReference type="PANTHER" id="PTHR31190">
    <property type="entry name" value="DNA-BINDING DOMAIN"/>
    <property type="match status" value="1"/>
</dbReference>
<keyword evidence="4" id="KW-0804">Transcription</keyword>
<keyword evidence="2" id="KW-0805">Transcription regulation</keyword>
<feature type="compositionally biased region" description="Low complexity" evidence="7">
    <location>
        <begin position="220"/>
        <end position="256"/>
    </location>
</feature>
<evidence type="ECO:0000256" key="7">
    <source>
        <dbReference type="SAM" id="MobiDB-lite"/>
    </source>
</evidence>
<dbReference type="SMR" id="V4SBR5"/>
<dbReference type="FunCoup" id="V4SBR5">
    <property type="interactions" value="35"/>
</dbReference>
<dbReference type="InterPro" id="IPR016177">
    <property type="entry name" value="DNA-bd_dom_sf"/>
</dbReference>
<evidence type="ECO:0000256" key="3">
    <source>
        <dbReference type="ARBA" id="ARBA00023125"/>
    </source>
</evidence>
<evidence type="ECO:0000256" key="1">
    <source>
        <dbReference type="ARBA" id="ARBA00004123"/>
    </source>
</evidence>
<evidence type="ECO:0000256" key="2">
    <source>
        <dbReference type="ARBA" id="ARBA00023015"/>
    </source>
</evidence>
<sequence length="303" mass="33550">MQRSSKRQRFCAVSAAHNPPPSPPPRRLTQEQELAIMVAALENVVVGNTDNDFSTDIFRFQDWTASNAAAIASTSTSYNNHNTNFGNAMLPPADTCQVCNIQGCLGCNYFPPNNNHYPHQQQQPQQQQHQRQKKAAAGSSGAGKRRGKKNYRGVRQRPWGKWAAEIRDPRRATRVWLGTFNTAEEAARAYDKAAVEFRGPRAKLNFPFPDSTTVATAYEQQQQGESSHSQQPQQVVSQDSNQSVARTNNNNGNSAAATEAMGDQIQSDFWEMIGEDEIQQWMTMMDFGTDSSDSANTATGLTS</sequence>
<name>V4SBR5_CITCL</name>
<dbReference type="KEGG" id="cic:CICLE_v10028930mg"/>
<dbReference type="PRINTS" id="PR00367">
    <property type="entry name" value="ETHRSPELEMNT"/>
</dbReference>
<evidence type="ECO:0000256" key="5">
    <source>
        <dbReference type="ARBA" id="ARBA00023242"/>
    </source>
</evidence>
<dbReference type="eggNOG" id="ENOG502S258">
    <property type="taxonomic scope" value="Eukaryota"/>
</dbReference>
<dbReference type="EMBL" id="KI536978">
    <property type="protein sequence ID" value="ESR36265.1"/>
    <property type="molecule type" value="Genomic_DNA"/>
</dbReference>
<dbReference type="GO" id="GO:0003677">
    <property type="term" value="F:DNA binding"/>
    <property type="evidence" value="ECO:0007669"/>
    <property type="project" value="UniProtKB-KW"/>
</dbReference>
<dbReference type="OMA" id="ADFHQLM"/>
<keyword evidence="3" id="KW-0238">DNA-binding</keyword>
<dbReference type="PROSITE" id="PS51032">
    <property type="entry name" value="AP2_ERF"/>
    <property type="match status" value="1"/>
</dbReference>
<dbReference type="Gene3D" id="3.30.730.10">
    <property type="entry name" value="AP2/ERF domain"/>
    <property type="match status" value="1"/>
</dbReference>
<dbReference type="GO" id="GO:0009873">
    <property type="term" value="P:ethylene-activated signaling pathway"/>
    <property type="evidence" value="ECO:0007669"/>
    <property type="project" value="InterPro"/>
</dbReference>
<proteinExistence type="inferred from homology"/>
<feature type="region of interest" description="Disordered" evidence="7">
    <location>
        <begin position="218"/>
        <end position="256"/>
    </location>
</feature>
<dbReference type="SUPFAM" id="SSF54171">
    <property type="entry name" value="DNA-binding domain"/>
    <property type="match status" value="1"/>
</dbReference>
<evidence type="ECO:0000313" key="10">
    <source>
        <dbReference type="Proteomes" id="UP000030687"/>
    </source>
</evidence>
<comment type="similarity">
    <text evidence="6">Belongs to the AP2/ERF transcription factor family. ERF subfamily.</text>
</comment>
<keyword evidence="5" id="KW-0539">Nucleus</keyword>
<dbReference type="CDD" id="cd00018">
    <property type="entry name" value="AP2"/>
    <property type="match status" value="1"/>
</dbReference>
<dbReference type="Gramene" id="ESR36265">
    <property type="protein sequence ID" value="ESR36265"/>
    <property type="gene ID" value="CICLE_v10028930mg"/>
</dbReference>
<dbReference type="Proteomes" id="UP000030687">
    <property type="component" value="Unassembled WGS sequence"/>
</dbReference>
<feature type="region of interest" description="Disordered" evidence="7">
    <location>
        <begin position="115"/>
        <end position="156"/>
    </location>
</feature>
<feature type="region of interest" description="Disordered" evidence="7">
    <location>
        <begin position="1"/>
        <end position="27"/>
    </location>
</feature>
<dbReference type="STRING" id="85681.V4SBR5"/>
<feature type="domain" description="AP2/ERF" evidence="8">
    <location>
        <begin position="150"/>
        <end position="207"/>
    </location>
</feature>
<dbReference type="InterPro" id="IPR001471">
    <property type="entry name" value="AP2/ERF_dom"/>
</dbReference>
<feature type="compositionally biased region" description="Low complexity" evidence="7">
    <location>
        <begin position="115"/>
        <end position="139"/>
    </location>
</feature>
<feature type="compositionally biased region" description="Basic residues" evidence="7">
    <location>
        <begin position="143"/>
        <end position="155"/>
    </location>
</feature>
<reference evidence="9 10" key="1">
    <citation type="submission" date="2013-10" db="EMBL/GenBank/DDBJ databases">
        <authorList>
            <consortium name="International Citrus Genome Consortium"/>
            <person name="Jenkins J."/>
            <person name="Schmutz J."/>
            <person name="Prochnik S."/>
            <person name="Rokhsar D."/>
            <person name="Gmitter F."/>
            <person name="Ollitrault P."/>
            <person name="Machado M."/>
            <person name="Talon M."/>
            <person name="Wincker P."/>
            <person name="Jaillon O."/>
            <person name="Morgante M."/>
        </authorList>
    </citation>
    <scope>NUCLEOTIDE SEQUENCE</scope>
    <source>
        <strain evidence="10">cv. Clemenules</strain>
    </source>
</reference>
<protein>
    <recommendedName>
        <fullName evidence="8">AP2/ERF domain-containing protein</fullName>
    </recommendedName>
</protein>
<dbReference type="InterPro" id="IPR036955">
    <property type="entry name" value="AP2/ERF_dom_sf"/>
</dbReference>
<gene>
    <name evidence="9" type="ORF">CICLE_v10028930mg</name>
</gene>